<proteinExistence type="predicted"/>
<protein>
    <submittedName>
        <fullName evidence="1">Uncharacterized protein</fullName>
    </submittedName>
</protein>
<gene>
    <name evidence="1" type="ORF">Faunusvirus1_13</name>
</gene>
<name>A0A3G4ZZI6_9VIRU</name>
<dbReference type="EMBL" id="MK072132">
    <property type="protein sequence ID" value="AYV78993.1"/>
    <property type="molecule type" value="Genomic_DNA"/>
</dbReference>
<reference evidence="1" key="1">
    <citation type="submission" date="2018-10" db="EMBL/GenBank/DDBJ databases">
        <title>Hidden diversity of soil giant viruses.</title>
        <authorList>
            <person name="Schulz F."/>
            <person name="Alteio L."/>
            <person name="Goudeau D."/>
            <person name="Ryan E.M."/>
            <person name="Malmstrom R.R."/>
            <person name="Blanchard J."/>
            <person name="Woyke T."/>
        </authorList>
    </citation>
    <scope>NUCLEOTIDE SEQUENCE</scope>
    <source>
        <strain evidence="1">FNV1</strain>
    </source>
</reference>
<sequence length="225" mass="26834">MQIFDKRDILLYITSFLDEVEVAILCSVNKVTKQIVINSRYIPLYYQIHQLSFREILNMVLKLNNLIARNCDIIAERYNLLNLIYDIKLFRKQYCTCKLSRVTSLMLLCGYSCTDILQNCAICELYNCLFRINLCRLTDADMKIYHKYRQYRHPQRTYYITHFFDTNPFNNIKIAKHAQLFTMGKRQAKIYRQPAPPKSKNKTGKIYKITNVHHVNARNKIIKTR</sequence>
<organism evidence="1">
    <name type="scientific">Faunusvirus sp</name>
    <dbReference type="NCBI Taxonomy" id="2487766"/>
    <lineage>
        <taxon>Viruses</taxon>
        <taxon>Varidnaviria</taxon>
        <taxon>Bamfordvirae</taxon>
        <taxon>Nucleocytoviricota</taxon>
        <taxon>Megaviricetes</taxon>
        <taxon>Imitervirales</taxon>
        <taxon>Mimiviridae</taxon>
    </lineage>
</organism>
<accession>A0A3G4ZZI6</accession>
<evidence type="ECO:0000313" key="1">
    <source>
        <dbReference type="EMBL" id="AYV78993.1"/>
    </source>
</evidence>